<dbReference type="PROSITE" id="PS51257">
    <property type="entry name" value="PROKAR_LIPOPROTEIN"/>
    <property type="match status" value="1"/>
</dbReference>
<keyword evidence="2" id="KW-0813">Transport</keyword>
<organism evidence="6 7">
    <name type="scientific">Actinocorallia longicatena</name>
    <dbReference type="NCBI Taxonomy" id="111803"/>
    <lineage>
        <taxon>Bacteria</taxon>
        <taxon>Bacillati</taxon>
        <taxon>Actinomycetota</taxon>
        <taxon>Actinomycetes</taxon>
        <taxon>Streptosporangiales</taxon>
        <taxon>Thermomonosporaceae</taxon>
        <taxon>Actinocorallia</taxon>
    </lineage>
</organism>
<gene>
    <name evidence="6" type="ORF">GCM10010468_22510</name>
</gene>
<dbReference type="InterPro" id="IPR006060">
    <property type="entry name" value="Maltose/Cyclodextrin-bd"/>
</dbReference>
<evidence type="ECO:0000256" key="1">
    <source>
        <dbReference type="ARBA" id="ARBA00008520"/>
    </source>
</evidence>
<proteinExistence type="inferred from homology"/>
<keyword evidence="4 5" id="KW-0732">Signal</keyword>
<keyword evidence="3" id="KW-0762">Sugar transport</keyword>
<sequence length="423" mass="43665">MRIRSAGVAALALGLAFSAAACGGSKSEDTPAPAATTSAALDKGNGKLVIWADDKRAPVLKSFADQFGTENGVQVEVKAFAENLQTTFLTASQKGSGPDIVVTAHDWIGNFVQNGAIDPLQLTDAQKAAFQPLAMKAVTFGNQTFGAPYAIENLALIRNTDLVPDAPQTVEDLVAKGQELKKAGKVKNILCLQSGDLGDAYHLYPLFSSAGGSLFGTTPTGDPDPKNVTLGGEESVKAFEKIATLGSKGSGALTTSIGSDNSIPTFTSKKCAFLVSGPWALGDVKKAGVKYDISAIPGFQGAKPASPFVGVQSFFVAAKGQSKALAQEFVGNYVTNKDVQLALFKADPRPEALTAALEESKAADPDLGKFLEAGANGIPMPAIPEMSAIWEPFGKAEASVIKGADPKTAVEAAAKAVTKAISK</sequence>
<dbReference type="Pfam" id="PF13416">
    <property type="entry name" value="SBP_bac_8"/>
    <property type="match status" value="1"/>
</dbReference>
<accession>A0ABP6Q829</accession>
<dbReference type="RefSeq" id="WP_344825864.1">
    <property type="nucleotide sequence ID" value="NZ_BAAAUV010000005.1"/>
</dbReference>
<dbReference type="PANTHER" id="PTHR30061:SF50">
    <property type="entry name" value="MALTOSE_MALTODEXTRIN-BINDING PERIPLASMIC PROTEIN"/>
    <property type="match status" value="1"/>
</dbReference>
<dbReference type="Proteomes" id="UP001501237">
    <property type="component" value="Unassembled WGS sequence"/>
</dbReference>
<feature type="signal peptide" evidence="5">
    <location>
        <begin position="1"/>
        <end position="21"/>
    </location>
</feature>
<dbReference type="EMBL" id="BAAAUV010000005">
    <property type="protein sequence ID" value="GAA3206824.1"/>
    <property type="molecule type" value="Genomic_DNA"/>
</dbReference>
<evidence type="ECO:0000313" key="7">
    <source>
        <dbReference type="Proteomes" id="UP001501237"/>
    </source>
</evidence>
<dbReference type="PRINTS" id="PR00181">
    <property type="entry name" value="MALTOSEBP"/>
</dbReference>
<evidence type="ECO:0000256" key="2">
    <source>
        <dbReference type="ARBA" id="ARBA00022448"/>
    </source>
</evidence>
<dbReference type="SUPFAM" id="SSF53850">
    <property type="entry name" value="Periplasmic binding protein-like II"/>
    <property type="match status" value="1"/>
</dbReference>
<reference evidence="7" key="1">
    <citation type="journal article" date="2019" name="Int. J. Syst. Evol. Microbiol.">
        <title>The Global Catalogue of Microorganisms (GCM) 10K type strain sequencing project: providing services to taxonomists for standard genome sequencing and annotation.</title>
        <authorList>
            <consortium name="The Broad Institute Genomics Platform"/>
            <consortium name="The Broad Institute Genome Sequencing Center for Infectious Disease"/>
            <person name="Wu L."/>
            <person name="Ma J."/>
        </authorList>
    </citation>
    <scope>NUCLEOTIDE SEQUENCE [LARGE SCALE GENOMIC DNA]</scope>
    <source>
        <strain evidence="7">JCM 9377</strain>
    </source>
</reference>
<evidence type="ECO:0000256" key="5">
    <source>
        <dbReference type="SAM" id="SignalP"/>
    </source>
</evidence>
<evidence type="ECO:0000256" key="3">
    <source>
        <dbReference type="ARBA" id="ARBA00022597"/>
    </source>
</evidence>
<name>A0ABP6Q829_9ACTN</name>
<comment type="similarity">
    <text evidence="1">Belongs to the bacterial solute-binding protein 1 family.</text>
</comment>
<comment type="caution">
    <text evidence="6">The sequence shown here is derived from an EMBL/GenBank/DDBJ whole genome shotgun (WGS) entry which is preliminary data.</text>
</comment>
<protein>
    <submittedName>
        <fullName evidence="6">Extracellular solute-binding protein</fullName>
    </submittedName>
</protein>
<dbReference type="InterPro" id="IPR006059">
    <property type="entry name" value="SBP"/>
</dbReference>
<evidence type="ECO:0000313" key="6">
    <source>
        <dbReference type="EMBL" id="GAA3206824.1"/>
    </source>
</evidence>
<keyword evidence="7" id="KW-1185">Reference proteome</keyword>
<dbReference type="CDD" id="cd13586">
    <property type="entry name" value="PBP2_Maltose_binding_like"/>
    <property type="match status" value="1"/>
</dbReference>
<feature type="chain" id="PRO_5046178223" evidence="5">
    <location>
        <begin position="22"/>
        <end position="423"/>
    </location>
</feature>
<dbReference type="PANTHER" id="PTHR30061">
    <property type="entry name" value="MALTOSE-BINDING PERIPLASMIC PROTEIN"/>
    <property type="match status" value="1"/>
</dbReference>
<dbReference type="Gene3D" id="3.40.190.10">
    <property type="entry name" value="Periplasmic binding protein-like II"/>
    <property type="match status" value="2"/>
</dbReference>
<evidence type="ECO:0000256" key="4">
    <source>
        <dbReference type="ARBA" id="ARBA00022729"/>
    </source>
</evidence>